<evidence type="ECO:0000259" key="4">
    <source>
        <dbReference type="Pfam" id="PF01656"/>
    </source>
</evidence>
<dbReference type="Pfam" id="PF01656">
    <property type="entry name" value="CbiA"/>
    <property type="match status" value="1"/>
</dbReference>
<comment type="caution">
    <text evidence="5">The sequence shown here is derived from an EMBL/GenBank/DDBJ whole genome shotgun (WGS) entry which is preliminary data.</text>
</comment>
<dbReference type="PANTHER" id="PTHR43384">
    <property type="entry name" value="SEPTUM SITE-DETERMINING PROTEIN MIND HOMOLOG, CHLOROPLASTIC-RELATED"/>
    <property type="match status" value="1"/>
</dbReference>
<dbReference type="GO" id="GO:0051782">
    <property type="term" value="P:negative regulation of cell division"/>
    <property type="evidence" value="ECO:0007669"/>
    <property type="project" value="TreeGrafter"/>
</dbReference>
<dbReference type="Gene3D" id="3.40.50.300">
    <property type="entry name" value="P-loop containing nucleotide triphosphate hydrolases"/>
    <property type="match status" value="1"/>
</dbReference>
<feature type="compositionally biased region" description="Low complexity" evidence="3">
    <location>
        <begin position="60"/>
        <end position="86"/>
    </location>
</feature>
<evidence type="ECO:0000313" key="5">
    <source>
        <dbReference type="EMBL" id="PYI69259.1"/>
    </source>
</evidence>
<name>A0A2V5LCJ1_9MICC</name>
<dbReference type="AlphaFoldDB" id="A0A2V5LCJ1"/>
<keyword evidence="2" id="KW-0067">ATP-binding</keyword>
<dbReference type="GO" id="GO:0005524">
    <property type="term" value="F:ATP binding"/>
    <property type="evidence" value="ECO:0007669"/>
    <property type="project" value="UniProtKB-KW"/>
</dbReference>
<evidence type="ECO:0000313" key="6">
    <source>
        <dbReference type="Proteomes" id="UP000247832"/>
    </source>
</evidence>
<keyword evidence="1" id="KW-0547">Nucleotide-binding</keyword>
<dbReference type="SUPFAM" id="SSF52540">
    <property type="entry name" value="P-loop containing nucleoside triphosphate hydrolases"/>
    <property type="match status" value="1"/>
</dbReference>
<evidence type="ECO:0000256" key="3">
    <source>
        <dbReference type="SAM" id="MobiDB-lite"/>
    </source>
</evidence>
<accession>A0A2V5LCJ1</accession>
<dbReference type="OrthoDB" id="3217709at2"/>
<feature type="region of interest" description="Disordered" evidence="3">
    <location>
        <begin position="18"/>
        <end position="87"/>
    </location>
</feature>
<gene>
    <name evidence="5" type="ORF">CVV68_02300</name>
</gene>
<evidence type="ECO:0000256" key="1">
    <source>
        <dbReference type="ARBA" id="ARBA00022741"/>
    </source>
</evidence>
<dbReference type="Proteomes" id="UP000247832">
    <property type="component" value="Unassembled WGS sequence"/>
</dbReference>
<sequence>MPGAAARVRSAVAGRISLLRSGRGPDGGVRHQGSQDGPRRDGEANANAYAKARQTRRGHPAPASAAGMAAADTGPAGAPTSAAAGGWTSPRTLAVWGPVGSPGRTTVAINLAAELAAQGSRVMLVDADSYGASVAASLGLLDESASFAQACRVADQGMLTAAELGRICTEVVFAGGTFSLLTGLTRSDRWPELRAAAVERVLQTALTMVDTVVIDCGFCLETDEELSYDTVAPRRNAATLTALGQADTIYAVGSADAIGLPRLIRALADLPEACAGADVQVVVNKVRKRAVGGTPLKALEQAWERFGPALPISHALPWDADVTARALLEGRLLQELAPDAPLRRAIRELCCAPVQTKQKTVVLNATARPGNTG</sequence>
<dbReference type="InterPro" id="IPR002586">
    <property type="entry name" value="CobQ/CobB/MinD/ParA_Nub-bd_dom"/>
</dbReference>
<dbReference type="GO" id="GO:0016887">
    <property type="term" value="F:ATP hydrolysis activity"/>
    <property type="evidence" value="ECO:0007669"/>
    <property type="project" value="TreeGrafter"/>
</dbReference>
<organism evidence="5 6">
    <name type="scientific">Arthrobacter livingstonensis</name>
    <dbReference type="NCBI Taxonomy" id="670078"/>
    <lineage>
        <taxon>Bacteria</taxon>
        <taxon>Bacillati</taxon>
        <taxon>Actinomycetota</taxon>
        <taxon>Actinomycetes</taxon>
        <taxon>Micrococcales</taxon>
        <taxon>Micrococcaceae</taxon>
        <taxon>Arthrobacter</taxon>
    </lineage>
</organism>
<reference evidence="5 6" key="1">
    <citation type="submission" date="2018-05" db="EMBL/GenBank/DDBJ databases">
        <title>Genetic diversity of glacier-inhabiting Cryobacterium bacteria in China and description of Cryobacterium mengkeensis sp. nov. and Arthrobacter glacialis sp. nov.</title>
        <authorList>
            <person name="Liu Q."/>
            <person name="Xin Y.-H."/>
        </authorList>
    </citation>
    <scope>NUCLEOTIDE SEQUENCE [LARGE SCALE GENOMIC DNA]</scope>
    <source>
        <strain evidence="5 6">LI2</strain>
    </source>
</reference>
<dbReference type="InterPro" id="IPR027417">
    <property type="entry name" value="P-loop_NTPase"/>
</dbReference>
<dbReference type="EMBL" id="QJVD01000002">
    <property type="protein sequence ID" value="PYI69259.1"/>
    <property type="molecule type" value="Genomic_DNA"/>
</dbReference>
<evidence type="ECO:0000256" key="2">
    <source>
        <dbReference type="ARBA" id="ARBA00022840"/>
    </source>
</evidence>
<keyword evidence="6" id="KW-1185">Reference proteome</keyword>
<proteinExistence type="predicted"/>
<dbReference type="PANTHER" id="PTHR43384:SF6">
    <property type="entry name" value="SEPTUM SITE-DETERMINING PROTEIN MIND HOMOLOG, CHLOROPLASTIC"/>
    <property type="match status" value="1"/>
</dbReference>
<dbReference type="GO" id="GO:0009898">
    <property type="term" value="C:cytoplasmic side of plasma membrane"/>
    <property type="evidence" value="ECO:0007669"/>
    <property type="project" value="TreeGrafter"/>
</dbReference>
<dbReference type="GO" id="GO:0005829">
    <property type="term" value="C:cytosol"/>
    <property type="evidence" value="ECO:0007669"/>
    <property type="project" value="TreeGrafter"/>
</dbReference>
<feature type="domain" description="CobQ/CobB/MinD/ParA nucleotide binding" evidence="4">
    <location>
        <begin position="94"/>
        <end position="324"/>
    </location>
</feature>
<dbReference type="InterPro" id="IPR050625">
    <property type="entry name" value="ParA/MinD_ATPase"/>
</dbReference>
<protein>
    <submittedName>
        <fullName evidence="5">Chromosome partitioning protein</fullName>
    </submittedName>
</protein>